<feature type="compositionally biased region" description="Basic and acidic residues" evidence="5">
    <location>
        <begin position="34"/>
        <end position="61"/>
    </location>
</feature>
<evidence type="ECO:0000313" key="9">
    <source>
        <dbReference type="Proteomes" id="UP000571950"/>
    </source>
</evidence>
<organism evidence="8 9">
    <name type="scientific">Sphingobium jiangsuense</name>
    <dbReference type="NCBI Taxonomy" id="870476"/>
    <lineage>
        <taxon>Bacteria</taxon>
        <taxon>Pseudomonadati</taxon>
        <taxon>Pseudomonadota</taxon>
        <taxon>Alphaproteobacteria</taxon>
        <taxon>Sphingomonadales</taxon>
        <taxon>Sphingomonadaceae</taxon>
        <taxon>Sphingobium</taxon>
    </lineage>
</organism>
<feature type="chain" id="PRO_5031154986" description="17 kDa surface antigen" evidence="6">
    <location>
        <begin position="30"/>
        <end position="175"/>
    </location>
</feature>
<keyword evidence="9" id="KW-1185">Reference proteome</keyword>
<keyword evidence="4" id="KW-0449">Lipoprotein</keyword>
<evidence type="ECO:0000256" key="2">
    <source>
        <dbReference type="ARBA" id="ARBA00008681"/>
    </source>
</evidence>
<evidence type="ECO:0000256" key="3">
    <source>
        <dbReference type="ARBA" id="ARBA00015281"/>
    </source>
</evidence>
<reference evidence="8 9" key="1">
    <citation type="submission" date="2020-08" db="EMBL/GenBank/DDBJ databases">
        <title>Genomic Encyclopedia of Type Strains, Phase IV (KMG-IV): sequencing the most valuable type-strain genomes for metagenomic binning, comparative biology and taxonomic classification.</title>
        <authorList>
            <person name="Goeker M."/>
        </authorList>
    </citation>
    <scope>NUCLEOTIDE SEQUENCE [LARGE SCALE GENOMIC DNA]</scope>
    <source>
        <strain evidence="8 9">DSM 26189</strain>
    </source>
</reference>
<dbReference type="GO" id="GO:0009279">
    <property type="term" value="C:cell outer membrane"/>
    <property type="evidence" value="ECO:0007669"/>
    <property type="project" value="UniProtKB-SubCell"/>
</dbReference>
<evidence type="ECO:0000256" key="5">
    <source>
        <dbReference type="SAM" id="MobiDB-lite"/>
    </source>
</evidence>
<comment type="similarity">
    <text evidence="2">Belongs to the rickettsiale 17 kDa surface antigen family.</text>
</comment>
<comment type="caution">
    <text evidence="8">The sequence shown here is derived from an EMBL/GenBank/DDBJ whole genome shotgun (WGS) entry which is preliminary data.</text>
</comment>
<comment type="subcellular location">
    <subcellularLocation>
        <location evidence="1">Cell outer membrane</location>
        <topology evidence="1">Lipid-anchor</topology>
    </subcellularLocation>
</comment>
<dbReference type="InterPro" id="IPR008816">
    <property type="entry name" value="Gly_zipper_2TM_dom"/>
</dbReference>
<dbReference type="Pfam" id="PF05433">
    <property type="entry name" value="Rick_17kDa_Anti"/>
    <property type="match status" value="1"/>
</dbReference>
<keyword evidence="6" id="KW-0732">Signal</keyword>
<feature type="signal peptide" evidence="6">
    <location>
        <begin position="1"/>
        <end position="29"/>
    </location>
</feature>
<protein>
    <recommendedName>
        <fullName evidence="3">17 kDa surface antigen</fullName>
    </recommendedName>
</protein>
<evidence type="ECO:0000313" key="8">
    <source>
        <dbReference type="EMBL" id="MBB3925523.1"/>
    </source>
</evidence>
<evidence type="ECO:0000256" key="6">
    <source>
        <dbReference type="SAM" id="SignalP"/>
    </source>
</evidence>
<gene>
    <name evidence="8" type="ORF">GGR43_001236</name>
</gene>
<proteinExistence type="inferred from homology"/>
<name>A0A7W6BMU9_9SPHN</name>
<feature type="region of interest" description="Disordered" evidence="5">
    <location>
        <begin position="25"/>
        <end position="69"/>
    </location>
</feature>
<evidence type="ECO:0000256" key="4">
    <source>
        <dbReference type="ARBA" id="ARBA00023288"/>
    </source>
</evidence>
<dbReference type="EMBL" id="JACIDT010000003">
    <property type="protein sequence ID" value="MBB3925523.1"/>
    <property type="molecule type" value="Genomic_DNA"/>
</dbReference>
<feature type="domain" description="Glycine zipper 2TM" evidence="7">
    <location>
        <begin position="128"/>
        <end position="167"/>
    </location>
</feature>
<dbReference type="Proteomes" id="UP000571950">
    <property type="component" value="Unassembled WGS sequence"/>
</dbReference>
<evidence type="ECO:0000256" key="1">
    <source>
        <dbReference type="ARBA" id="ARBA00004459"/>
    </source>
</evidence>
<dbReference type="AlphaFoldDB" id="A0A7W6BMU9"/>
<sequence length="175" mass="19570">MKGTYRTVSALLMAASLGLGTVAATPAQAQPQRSAHDNDRGRHDDRRGDRDRHDARRDTHRTPAHRQSRRPVIIHNYDYNRPDPRYRGYYANHYYRSGYQPIRVTRQTRIYRGADDRYYCRRSDGTTGLIVGAALGGIIGNRLDRGQSSIMGTLLGAGAGALLGREIDRGGVSCR</sequence>
<evidence type="ECO:0000259" key="7">
    <source>
        <dbReference type="Pfam" id="PF05433"/>
    </source>
</evidence>
<accession>A0A7W6BMU9</accession>
<dbReference type="RefSeq" id="WP_188071071.1">
    <property type="nucleotide sequence ID" value="NZ_BSPS01000018.1"/>
</dbReference>